<dbReference type="PROSITE" id="PS51034">
    <property type="entry name" value="ZP_2"/>
    <property type="match status" value="1"/>
</dbReference>
<organism evidence="3">
    <name type="scientific">Rhipicephalus appendiculatus</name>
    <name type="common">Brown ear tick</name>
    <dbReference type="NCBI Taxonomy" id="34631"/>
    <lineage>
        <taxon>Eukaryota</taxon>
        <taxon>Metazoa</taxon>
        <taxon>Ecdysozoa</taxon>
        <taxon>Arthropoda</taxon>
        <taxon>Chelicerata</taxon>
        <taxon>Arachnida</taxon>
        <taxon>Acari</taxon>
        <taxon>Parasitiformes</taxon>
        <taxon>Ixodida</taxon>
        <taxon>Ixodoidea</taxon>
        <taxon>Ixodidae</taxon>
        <taxon>Rhipicephalinae</taxon>
        <taxon>Rhipicephalus</taxon>
        <taxon>Rhipicephalus</taxon>
    </lineage>
</organism>
<sequence>MEPRTTLLLAMVLTMVASNPGGREILRGPTMPVVKNYFTTDRTKVVLTCEPERFLVRINFTQPFRGVVHAGDKRDNCRIRGNGSHRYTLPVPLNDCSTTHNDATGSFTNSLTIRFHPSLELEGDEIKTLVCKFTTGDVNLG</sequence>
<dbReference type="PANTHER" id="PTHR46560:SF11">
    <property type="entry name" value="GH09980P"/>
    <property type="match status" value="1"/>
</dbReference>
<evidence type="ECO:0000259" key="2">
    <source>
        <dbReference type="PROSITE" id="PS51034"/>
    </source>
</evidence>
<dbReference type="PANTHER" id="PTHR46560">
    <property type="entry name" value="CYPHER, ISOFORM B"/>
    <property type="match status" value="1"/>
</dbReference>
<dbReference type="AlphaFoldDB" id="A0A131Z3V9"/>
<evidence type="ECO:0000313" key="3">
    <source>
        <dbReference type="EMBL" id="JAP85658.1"/>
    </source>
</evidence>
<dbReference type="InterPro" id="IPR001507">
    <property type="entry name" value="ZP_dom"/>
</dbReference>
<evidence type="ECO:0000256" key="1">
    <source>
        <dbReference type="SAM" id="SignalP"/>
    </source>
</evidence>
<proteinExistence type="predicted"/>
<reference evidence="3" key="1">
    <citation type="journal article" date="2016" name="Ticks Tick Borne Dis.">
        <title>De novo assembly and annotation of the salivary gland transcriptome of Rhipicephalus appendiculatus male and female ticks during blood feeding.</title>
        <authorList>
            <person name="de Castro M.H."/>
            <person name="de Klerk D."/>
            <person name="Pienaar R."/>
            <person name="Latif A.A."/>
            <person name="Rees D.J."/>
            <person name="Mans B.J."/>
        </authorList>
    </citation>
    <scope>NUCLEOTIDE SEQUENCE</scope>
    <source>
        <tissue evidence="3">Salivary glands</tissue>
    </source>
</reference>
<accession>A0A131Z3V9</accession>
<protein>
    <submittedName>
        <fullName evidence="3">Papillote</fullName>
    </submittedName>
</protein>
<keyword evidence="1" id="KW-0732">Signal</keyword>
<feature type="signal peptide" evidence="1">
    <location>
        <begin position="1"/>
        <end position="18"/>
    </location>
</feature>
<name>A0A131Z3V9_RHIAP</name>
<feature type="domain" description="ZP" evidence="2">
    <location>
        <begin position="48"/>
        <end position="141"/>
    </location>
</feature>
<dbReference type="EMBL" id="GEDV01002899">
    <property type="protein sequence ID" value="JAP85658.1"/>
    <property type="molecule type" value="Transcribed_RNA"/>
</dbReference>
<feature type="chain" id="PRO_5007286696" evidence="1">
    <location>
        <begin position="19"/>
        <end position="141"/>
    </location>
</feature>